<protein>
    <submittedName>
        <fullName evidence="4">Intradiol ring-cleavage dioxygenase-like protein</fullName>
    </submittedName>
</protein>
<dbReference type="Proteomes" id="UP001301769">
    <property type="component" value="Unassembled WGS sequence"/>
</dbReference>
<dbReference type="InterPro" id="IPR000627">
    <property type="entry name" value="Intradiol_dOase_C"/>
</dbReference>
<dbReference type="Gene3D" id="2.60.130.10">
    <property type="entry name" value="Aromatic compound dioxygenase"/>
    <property type="match status" value="1"/>
</dbReference>
<feature type="chain" id="PRO_5042859480" evidence="2">
    <location>
        <begin position="20"/>
        <end position="375"/>
    </location>
</feature>
<dbReference type="Pfam" id="PF00775">
    <property type="entry name" value="Dioxygenase_C"/>
    <property type="match status" value="1"/>
</dbReference>
<dbReference type="InterPro" id="IPR015889">
    <property type="entry name" value="Intradiol_dOase_core"/>
</dbReference>
<sequence>MTWARVFLCLFLALQPGLSHPGVEETVPLHAAKPVDSRIPHVSQCHGTFQEPEFVKRTIERRHGEFERLRKARGIKGRALPRRQLSKLDEYLNKNHKAKKPFTEDTKPAELFADDGACMAAPLVSEGPLYVQGEQIRRNITDNETGVPMALEIQVVDAKTCAPIPYAAVDIWGCNTTGVYSGVWSFYRQGNDMGYDRSVINSTALRGIQFTDQDGAAVFDTFFPGHYEGRATHIHVMIHLNTSRQANKTIGTSGRVAHITQIYFDQSLITEVEKIPPYTENTQVLKKNNEDGLLKITTLTDDPFMRYVMLGDGVEDGIFSYIRLGVDTSADYTAGVQPAAWRDETGGHQKLDGPMNDGGSPPFLPPNPTPKPVKG</sequence>
<feature type="signal peptide" evidence="2">
    <location>
        <begin position="1"/>
        <end position="19"/>
    </location>
</feature>
<feature type="region of interest" description="Disordered" evidence="1">
    <location>
        <begin position="344"/>
        <end position="375"/>
    </location>
</feature>
<evidence type="ECO:0000259" key="3">
    <source>
        <dbReference type="Pfam" id="PF00775"/>
    </source>
</evidence>
<evidence type="ECO:0000256" key="1">
    <source>
        <dbReference type="SAM" id="MobiDB-lite"/>
    </source>
</evidence>
<evidence type="ECO:0000256" key="2">
    <source>
        <dbReference type="SAM" id="SignalP"/>
    </source>
</evidence>
<name>A0AAN6YF31_9PEZI</name>
<comment type="caution">
    <text evidence="4">The sequence shown here is derived from an EMBL/GenBank/DDBJ whole genome shotgun (WGS) entry which is preliminary data.</text>
</comment>
<dbReference type="GO" id="GO:0016702">
    <property type="term" value="F:oxidoreductase activity, acting on single donors with incorporation of molecular oxygen, incorporation of two atoms of oxygen"/>
    <property type="evidence" value="ECO:0007669"/>
    <property type="project" value="InterPro"/>
</dbReference>
<gene>
    <name evidence="4" type="ORF">QBC37DRAFT_282770</name>
</gene>
<reference evidence="4" key="1">
    <citation type="journal article" date="2023" name="Mol. Phylogenet. Evol.">
        <title>Genome-scale phylogeny and comparative genomics of the fungal order Sordariales.</title>
        <authorList>
            <person name="Hensen N."/>
            <person name="Bonometti L."/>
            <person name="Westerberg I."/>
            <person name="Brannstrom I.O."/>
            <person name="Guillou S."/>
            <person name="Cros-Aarteil S."/>
            <person name="Calhoun S."/>
            <person name="Haridas S."/>
            <person name="Kuo A."/>
            <person name="Mondo S."/>
            <person name="Pangilinan J."/>
            <person name="Riley R."/>
            <person name="LaButti K."/>
            <person name="Andreopoulos B."/>
            <person name="Lipzen A."/>
            <person name="Chen C."/>
            <person name="Yan M."/>
            <person name="Daum C."/>
            <person name="Ng V."/>
            <person name="Clum A."/>
            <person name="Steindorff A."/>
            <person name="Ohm R.A."/>
            <person name="Martin F."/>
            <person name="Silar P."/>
            <person name="Natvig D.O."/>
            <person name="Lalanne C."/>
            <person name="Gautier V."/>
            <person name="Ament-Velasquez S.L."/>
            <person name="Kruys A."/>
            <person name="Hutchinson M.I."/>
            <person name="Powell A.J."/>
            <person name="Barry K."/>
            <person name="Miller A.N."/>
            <person name="Grigoriev I.V."/>
            <person name="Debuchy R."/>
            <person name="Gladieux P."/>
            <person name="Hiltunen Thoren M."/>
            <person name="Johannesson H."/>
        </authorList>
    </citation>
    <scope>NUCLEOTIDE SEQUENCE</scope>
    <source>
        <strain evidence="4">PSN293</strain>
    </source>
</reference>
<dbReference type="GO" id="GO:0008199">
    <property type="term" value="F:ferric iron binding"/>
    <property type="evidence" value="ECO:0007669"/>
    <property type="project" value="InterPro"/>
</dbReference>
<feature type="compositionally biased region" description="Pro residues" evidence="1">
    <location>
        <begin position="362"/>
        <end position="375"/>
    </location>
</feature>
<dbReference type="SUPFAM" id="SSF49482">
    <property type="entry name" value="Aromatic compound dioxygenase"/>
    <property type="match status" value="1"/>
</dbReference>
<dbReference type="EMBL" id="MU858086">
    <property type="protein sequence ID" value="KAK4214932.1"/>
    <property type="molecule type" value="Genomic_DNA"/>
</dbReference>
<evidence type="ECO:0000313" key="5">
    <source>
        <dbReference type="Proteomes" id="UP001301769"/>
    </source>
</evidence>
<feature type="domain" description="Intradiol ring-cleavage dioxygenases" evidence="3">
    <location>
        <begin position="127"/>
        <end position="266"/>
    </location>
</feature>
<organism evidence="4 5">
    <name type="scientific">Rhypophila decipiens</name>
    <dbReference type="NCBI Taxonomy" id="261697"/>
    <lineage>
        <taxon>Eukaryota</taxon>
        <taxon>Fungi</taxon>
        <taxon>Dikarya</taxon>
        <taxon>Ascomycota</taxon>
        <taxon>Pezizomycotina</taxon>
        <taxon>Sordariomycetes</taxon>
        <taxon>Sordariomycetidae</taxon>
        <taxon>Sordariales</taxon>
        <taxon>Naviculisporaceae</taxon>
        <taxon>Rhypophila</taxon>
    </lineage>
</organism>
<dbReference type="CDD" id="cd03457">
    <property type="entry name" value="intradiol_dioxygenase_like"/>
    <property type="match status" value="1"/>
</dbReference>
<evidence type="ECO:0000313" key="4">
    <source>
        <dbReference type="EMBL" id="KAK4214932.1"/>
    </source>
</evidence>
<dbReference type="PANTHER" id="PTHR34315:SF1">
    <property type="entry name" value="INTRADIOL RING-CLEAVAGE DIOXYGENASES DOMAIN-CONTAINING PROTEIN-RELATED"/>
    <property type="match status" value="1"/>
</dbReference>
<keyword evidence="2" id="KW-0732">Signal</keyword>
<accession>A0AAN6YF31</accession>
<dbReference type="PANTHER" id="PTHR34315">
    <property type="match status" value="1"/>
</dbReference>
<reference evidence="4" key="2">
    <citation type="submission" date="2023-05" db="EMBL/GenBank/DDBJ databases">
        <authorList>
            <consortium name="Lawrence Berkeley National Laboratory"/>
            <person name="Steindorff A."/>
            <person name="Hensen N."/>
            <person name="Bonometti L."/>
            <person name="Westerberg I."/>
            <person name="Brannstrom I.O."/>
            <person name="Guillou S."/>
            <person name="Cros-Aarteil S."/>
            <person name="Calhoun S."/>
            <person name="Haridas S."/>
            <person name="Kuo A."/>
            <person name="Mondo S."/>
            <person name="Pangilinan J."/>
            <person name="Riley R."/>
            <person name="Labutti K."/>
            <person name="Andreopoulos B."/>
            <person name="Lipzen A."/>
            <person name="Chen C."/>
            <person name="Yanf M."/>
            <person name="Daum C."/>
            <person name="Ng V."/>
            <person name="Clum A."/>
            <person name="Ohm R."/>
            <person name="Martin F."/>
            <person name="Silar P."/>
            <person name="Natvig D."/>
            <person name="Lalanne C."/>
            <person name="Gautier V."/>
            <person name="Ament-Velasquez S.L."/>
            <person name="Kruys A."/>
            <person name="Hutchinson M.I."/>
            <person name="Powell A.J."/>
            <person name="Barry K."/>
            <person name="Miller A.N."/>
            <person name="Grigoriev I.V."/>
            <person name="Debuchy R."/>
            <person name="Gladieux P."/>
            <person name="Thoren M.H."/>
            <person name="Johannesson H."/>
        </authorList>
    </citation>
    <scope>NUCLEOTIDE SEQUENCE</scope>
    <source>
        <strain evidence="4">PSN293</strain>
    </source>
</reference>
<proteinExistence type="predicted"/>
<dbReference type="AlphaFoldDB" id="A0AAN6YF31"/>
<keyword evidence="4" id="KW-0560">Oxidoreductase</keyword>
<keyword evidence="5" id="KW-1185">Reference proteome</keyword>
<keyword evidence="4" id="KW-0223">Dioxygenase</keyword>